<dbReference type="Proteomes" id="UP000659344">
    <property type="component" value="Unassembled WGS sequence"/>
</dbReference>
<organism evidence="2 3">
    <name type="scientific">Paenibacillus segetis</name>
    <dbReference type="NCBI Taxonomy" id="1325360"/>
    <lineage>
        <taxon>Bacteria</taxon>
        <taxon>Bacillati</taxon>
        <taxon>Bacillota</taxon>
        <taxon>Bacilli</taxon>
        <taxon>Bacillales</taxon>
        <taxon>Paenibacillaceae</taxon>
        <taxon>Paenibacillus</taxon>
    </lineage>
</organism>
<dbReference type="Gene3D" id="3.40.630.30">
    <property type="match status" value="1"/>
</dbReference>
<dbReference type="SUPFAM" id="SSF55729">
    <property type="entry name" value="Acyl-CoA N-acyltransferases (Nat)"/>
    <property type="match status" value="1"/>
</dbReference>
<evidence type="ECO:0000313" key="2">
    <source>
        <dbReference type="EMBL" id="GGH27173.1"/>
    </source>
</evidence>
<gene>
    <name evidence="2" type="ORF">GCM10008013_28480</name>
</gene>
<protein>
    <submittedName>
        <fullName evidence="2">N-acetyltransferase</fullName>
    </submittedName>
</protein>
<evidence type="ECO:0000313" key="3">
    <source>
        <dbReference type="Proteomes" id="UP000659344"/>
    </source>
</evidence>
<dbReference type="Pfam" id="PF00583">
    <property type="entry name" value="Acetyltransf_1"/>
    <property type="match status" value="1"/>
</dbReference>
<dbReference type="PROSITE" id="PS51186">
    <property type="entry name" value="GNAT"/>
    <property type="match status" value="1"/>
</dbReference>
<dbReference type="EMBL" id="BMFT01000001">
    <property type="protein sequence ID" value="GGH27173.1"/>
    <property type="molecule type" value="Genomic_DNA"/>
</dbReference>
<evidence type="ECO:0000259" key="1">
    <source>
        <dbReference type="PROSITE" id="PS51186"/>
    </source>
</evidence>
<keyword evidence="3" id="KW-1185">Reference proteome</keyword>
<comment type="caution">
    <text evidence="2">The sequence shown here is derived from an EMBL/GenBank/DDBJ whole genome shotgun (WGS) entry which is preliminary data.</text>
</comment>
<dbReference type="InterPro" id="IPR000182">
    <property type="entry name" value="GNAT_dom"/>
</dbReference>
<sequence length="163" mass="18609">MYTYYFHPMTDEYANLISNWKYTKPYEIYSMDGSTEDISELMNGDYYYALNDANDIVGYVCNGNSARVPGGYEAGIYNDSLLDIGLGLNPNYTGKGLGQDFLTQSIIFFHKQFDIKNFQLVVAVFNERAIKVYERTGFIKGDMFGSLIDGQVVDFIVMRYSLD</sequence>
<proteinExistence type="predicted"/>
<name>A0ABQ1YIG2_9BACL</name>
<dbReference type="InterPro" id="IPR016181">
    <property type="entry name" value="Acyl_CoA_acyltransferase"/>
</dbReference>
<feature type="domain" description="N-acetyltransferase" evidence="1">
    <location>
        <begin position="4"/>
        <end position="163"/>
    </location>
</feature>
<reference evidence="3" key="1">
    <citation type="journal article" date="2019" name="Int. J. Syst. Evol. Microbiol.">
        <title>The Global Catalogue of Microorganisms (GCM) 10K type strain sequencing project: providing services to taxonomists for standard genome sequencing and annotation.</title>
        <authorList>
            <consortium name="The Broad Institute Genomics Platform"/>
            <consortium name="The Broad Institute Genome Sequencing Center for Infectious Disease"/>
            <person name="Wu L."/>
            <person name="Ma J."/>
        </authorList>
    </citation>
    <scope>NUCLEOTIDE SEQUENCE [LARGE SCALE GENOMIC DNA]</scope>
    <source>
        <strain evidence="3">CGMCC 1.12769</strain>
    </source>
</reference>
<accession>A0ABQ1YIG2</accession>